<reference evidence="1" key="1">
    <citation type="journal article" date="2020" name="Nature">
        <title>Giant virus diversity and host interactions through global metagenomics.</title>
        <authorList>
            <person name="Schulz F."/>
            <person name="Roux S."/>
            <person name="Paez-Espino D."/>
            <person name="Jungbluth S."/>
            <person name="Walsh D.A."/>
            <person name="Denef V.J."/>
            <person name="McMahon K.D."/>
            <person name="Konstantinidis K.T."/>
            <person name="Eloe-Fadrosh E.A."/>
            <person name="Kyrpides N.C."/>
            <person name="Woyke T."/>
        </authorList>
    </citation>
    <scope>NUCLEOTIDE SEQUENCE</scope>
    <source>
        <strain evidence="1">GVMAG-M-3300023184-168</strain>
    </source>
</reference>
<sequence>MTITFVTSWFDIYKDYIYDNKTKEWRLENFKEILSTGINICIYVSPEYKEDIEELSRRFDNLKVIQVMKLEETLAYKYCEGIEISLPQNRNEKKDTFEYMVLMNSKIEFTADVAIKNPFNSTHFAWIDFSISYMIKHKDTTLTYLKYLSERDFKEKMFYIPGCVSKYDGENVDQFLNNVLWRFCGSFLMIDRETLISLKDIYYTAFRDFLVKHNRMIWEVNFWALLETEGHWSPIWYSADHNDSIIYIPSDSYIKCLDDKLEKTTYPYPDVLDTDLKFRPSSASYIFYKGKHILNTRLVNYCYCGNGNYNIDHPNNTLLSKNIRSYLDPETFLPICYGEMYDTTVALESKDCYSHGLEDIRLFEHGGKLCFICTNVNYSPCQRNRMIIGDYDPEMLCYTNCRILEPPEFTWCEKNWIPLPSEGKDYYFIYSWSPMKIGRITKETNVLEIVKEYPIIAPNFHKVRGSSIFIEEEGRDTLLGVVHFSEDGMPRNYYHMLVRLEKGTYKPLEYSLPFCFQFFGVEFCIGFTIKGGKYVFWISRRDNNAMMVSIDRGEILVDRVF</sequence>
<name>A0A6C0HU59_9ZZZZ</name>
<proteinExistence type="predicted"/>
<evidence type="ECO:0000313" key="1">
    <source>
        <dbReference type="EMBL" id="QHT83685.1"/>
    </source>
</evidence>
<dbReference type="AlphaFoldDB" id="A0A6C0HU59"/>
<accession>A0A6C0HU59</accession>
<protein>
    <submittedName>
        <fullName evidence="1">Uncharacterized protein</fullName>
    </submittedName>
</protein>
<dbReference type="EMBL" id="MN740010">
    <property type="protein sequence ID" value="QHT83685.1"/>
    <property type="molecule type" value="Genomic_DNA"/>
</dbReference>
<organism evidence="1">
    <name type="scientific">viral metagenome</name>
    <dbReference type="NCBI Taxonomy" id="1070528"/>
    <lineage>
        <taxon>unclassified sequences</taxon>
        <taxon>metagenomes</taxon>
        <taxon>organismal metagenomes</taxon>
    </lineage>
</organism>